<dbReference type="InterPro" id="IPR002347">
    <property type="entry name" value="SDR_fam"/>
</dbReference>
<keyword evidence="2" id="KW-0521">NADP</keyword>
<sequence>MSDLTYLITGANRGIGLGLVAHYLSLPNTTVIATARNIDSAPELSKLKHHTSSRLVVIQLDNLDPSSITSAISTLGPKYNITAIDVVIPNAGLGSFWGTALDTPIAEFVKHFNVNATGTLALFQAVYPLLEKSSAKEPKFIPIGTPVGAISEIENFPLGSTAYGTSKAALNFLTRKIHFEHERFCVFPLAPGWVQTDMGQGAAESVGMEAAPTTLDESVAGLSKTIDNATRATVGGVFASYDGKVYGW</sequence>
<dbReference type="Proteomes" id="UP000799750">
    <property type="component" value="Unassembled WGS sequence"/>
</dbReference>
<keyword evidence="3" id="KW-0560">Oxidoreductase</keyword>
<evidence type="ECO:0000256" key="1">
    <source>
        <dbReference type="ARBA" id="ARBA00006484"/>
    </source>
</evidence>
<evidence type="ECO:0000256" key="3">
    <source>
        <dbReference type="ARBA" id="ARBA00023002"/>
    </source>
</evidence>
<dbReference type="PROSITE" id="PS00061">
    <property type="entry name" value="ADH_SHORT"/>
    <property type="match status" value="1"/>
</dbReference>
<dbReference type="InterPro" id="IPR051468">
    <property type="entry name" value="Fungal_SecMetab_SDRs"/>
</dbReference>
<gene>
    <name evidence="4" type="ORF">BU16DRAFT_493366</name>
</gene>
<dbReference type="PANTHER" id="PTHR43544:SF7">
    <property type="entry name" value="NADB-LER2"/>
    <property type="match status" value="1"/>
</dbReference>
<dbReference type="GO" id="GO:0005737">
    <property type="term" value="C:cytoplasm"/>
    <property type="evidence" value="ECO:0007669"/>
    <property type="project" value="TreeGrafter"/>
</dbReference>
<dbReference type="Pfam" id="PF00106">
    <property type="entry name" value="adh_short"/>
    <property type="match status" value="1"/>
</dbReference>
<organism evidence="4 5">
    <name type="scientific">Lophium mytilinum</name>
    <dbReference type="NCBI Taxonomy" id="390894"/>
    <lineage>
        <taxon>Eukaryota</taxon>
        <taxon>Fungi</taxon>
        <taxon>Dikarya</taxon>
        <taxon>Ascomycota</taxon>
        <taxon>Pezizomycotina</taxon>
        <taxon>Dothideomycetes</taxon>
        <taxon>Pleosporomycetidae</taxon>
        <taxon>Mytilinidiales</taxon>
        <taxon>Mytilinidiaceae</taxon>
        <taxon>Lophium</taxon>
    </lineage>
</organism>
<keyword evidence="5" id="KW-1185">Reference proteome</keyword>
<dbReference type="InterPro" id="IPR020904">
    <property type="entry name" value="Sc_DH/Rdtase_CS"/>
</dbReference>
<comment type="similarity">
    <text evidence="1">Belongs to the short-chain dehydrogenases/reductases (SDR) family.</text>
</comment>
<feature type="non-terminal residue" evidence="4">
    <location>
        <position position="248"/>
    </location>
</feature>
<dbReference type="GO" id="GO:0016491">
    <property type="term" value="F:oxidoreductase activity"/>
    <property type="evidence" value="ECO:0007669"/>
    <property type="project" value="UniProtKB-KW"/>
</dbReference>
<dbReference type="CDD" id="cd05325">
    <property type="entry name" value="carb_red_sniffer_like_SDR_c"/>
    <property type="match status" value="1"/>
</dbReference>
<dbReference type="Gene3D" id="3.40.50.720">
    <property type="entry name" value="NAD(P)-binding Rossmann-like Domain"/>
    <property type="match status" value="1"/>
</dbReference>
<proteinExistence type="inferred from homology"/>
<reference evidence="4" key="1">
    <citation type="journal article" date="2020" name="Stud. Mycol.">
        <title>101 Dothideomycetes genomes: a test case for predicting lifestyles and emergence of pathogens.</title>
        <authorList>
            <person name="Haridas S."/>
            <person name="Albert R."/>
            <person name="Binder M."/>
            <person name="Bloem J."/>
            <person name="Labutti K."/>
            <person name="Salamov A."/>
            <person name="Andreopoulos B."/>
            <person name="Baker S."/>
            <person name="Barry K."/>
            <person name="Bills G."/>
            <person name="Bluhm B."/>
            <person name="Cannon C."/>
            <person name="Castanera R."/>
            <person name="Culley D."/>
            <person name="Daum C."/>
            <person name="Ezra D."/>
            <person name="Gonzalez J."/>
            <person name="Henrissat B."/>
            <person name="Kuo A."/>
            <person name="Liang C."/>
            <person name="Lipzen A."/>
            <person name="Lutzoni F."/>
            <person name="Magnuson J."/>
            <person name="Mondo S."/>
            <person name="Nolan M."/>
            <person name="Ohm R."/>
            <person name="Pangilinan J."/>
            <person name="Park H.-J."/>
            <person name="Ramirez L."/>
            <person name="Alfaro M."/>
            <person name="Sun H."/>
            <person name="Tritt A."/>
            <person name="Yoshinaga Y."/>
            <person name="Zwiers L.-H."/>
            <person name="Turgeon B."/>
            <person name="Goodwin S."/>
            <person name="Spatafora J."/>
            <person name="Crous P."/>
            <person name="Grigoriev I."/>
        </authorList>
    </citation>
    <scope>NUCLEOTIDE SEQUENCE</scope>
    <source>
        <strain evidence="4">CBS 269.34</strain>
    </source>
</reference>
<dbReference type="EMBL" id="MU004196">
    <property type="protein sequence ID" value="KAF2490772.1"/>
    <property type="molecule type" value="Genomic_DNA"/>
</dbReference>
<dbReference type="PANTHER" id="PTHR43544">
    <property type="entry name" value="SHORT-CHAIN DEHYDROGENASE/REDUCTASE"/>
    <property type="match status" value="1"/>
</dbReference>
<evidence type="ECO:0000313" key="5">
    <source>
        <dbReference type="Proteomes" id="UP000799750"/>
    </source>
</evidence>
<name>A0A6A6QER6_9PEZI</name>
<dbReference type="InterPro" id="IPR036291">
    <property type="entry name" value="NAD(P)-bd_dom_sf"/>
</dbReference>
<dbReference type="AlphaFoldDB" id="A0A6A6QER6"/>
<evidence type="ECO:0000256" key="2">
    <source>
        <dbReference type="ARBA" id="ARBA00022857"/>
    </source>
</evidence>
<accession>A0A6A6QER6</accession>
<dbReference type="SUPFAM" id="SSF51735">
    <property type="entry name" value="NAD(P)-binding Rossmann-fold domains"/>
    <property type="match status" value="1"/>
</dbReference>
<protein>
    <submittedName>
        <fullName evidence="4">NAD(P)-binding protein</fullName>
    </submittedName>
</protein>
<dbReference type="PRINTS" id="PR00081">
    <property type="entry name" value="GDHRDH"/>
</dbReference>
<dbReference type="OrthoDB" id="9876299at2759"/>
<evidence type="ECO:0000313" key="4">
    <source>
        <dbReference type="EMBL" id="KAF2490772.1"/>
    </source>
</evidence>